<dbReference type="InterPro" id="IPR012677">
    <property type="entry name" value="Nucleotide-bd_a/b_plait_sf"/>
</dbReference>
<feature type="region of interest" description="Disordered" evidence="2">
    <location>
        <begin position="365"/>
        <end position="387"/>
    </location>
</feature>
<keyword evidence="1" id="KW-0175">Coiled coil</keyword>
<keyword evidence="4" id="KW-1185">Reference proteome</keyword>
<dbReference type="PANTHER" id="PTHR17550:SF7">
    <property type="entry name" value="RNA-BINDING PROTEIN 44"/>
    <property type="match status" value="1"/>
</dbReference>
<evidence type="ECO:0008006" key="5">
    <source>
        <dbReference type="Google" id="ProtNLM"/>
    </source>
</evidence>
<reference evidence="3" key="1">
    <citation type="submission" date="2021-01" db="EMBL/GenBank/DDBJ databases">
        <authorList>
            <person name="Zahm M."/>
            <person name="Roques C."/>
            <person name="Cabau C."/>
            <person name="Klopp C."/>
            <person name="Donnadieu C."/>
            <person name="Jouanno E."/>
            <person name="Lampietro C."/>
            <person name="Louis A."/>
            <person name="Herpin A."/>
            <person name="Echchiki A."/>
            <person name="Berthelot C."/>
            <person name="Parey E."/>
            <person name="Roest-Crollius H."/>
            <person name="Braasch I."/>
            <person name="Postlethwait J."/>
            <person name="Bobe J."/>
            <person name="Montfort J."/>
            <person name="Bouchez O."/>
            <person name="Begum T."/>
            <person name="Mejri S."/>
            <person name="Adams A."/>
            <person name="Chen W.-J."/>
            <person name="Guiguen Y."/>
        </authorList>
    </citation>
    <scope>NUCLEOTIDE SEQUENCE</scope>
    <source>
        <tissue evidence="3">Blood</tissue>
    </source>
</reference>
<dbReference type="PANTHER" id="PTHR17550">
    <property type="entry name" value="E3 UBIQUITIN-PROTEIN LIGASE TTC3"/>
    <property type="match status" value="1"/>
</dbReference>
<gene>
    <name evidence="3" type="ORF">AGOR_G00218320</name>
</gene>
<dbReference type="SUPFAM" id="SSF54928">
    <property type="entry name" value="RNA-binding domain, RBD"/>
    <property type="match status" value="1"/>
</dbReference>
<evidence type="ECO:0000313" key="4">
    <source>
        <dbReference type="Proteomes" id="UP000829720"/>
    </source>
</evidence>
<feature type="compositionally biased region" description="Basic and acidic residues" evidence="2">
    <location>
        <begin position="676"/>
        <end position="697"/>
    </location>
</feature>
<feature type="compositionally biased region" description="Polar residues" evidence="2">
    <location>
        <begin position="378"/>
        <end position="387"/>
    </location>
</feature>
<feature type="region of interest" description="Disordered" evidence="2">
    <location>
        <begin position="776"/>
        <end position="817"/>
    </location>
</feature>
<comment type="caution">
    <text evidence="3">The sequence shown here is derived from an EMBL/GenBank/DDBJ whole genome shotgun (WGS) entry which is preliminary data.</text>
</comment>
<dbReference type="AlphaFoldDB" id="A0A8T3CJG5"/>
<organism evidence="3 4">
    <name type="scientific">Albula goreensis</name>
    <dbReference type="NCBI Taxonomy" id="1534307"/>
    <lineage>
        <taxon>Eukaryota</taxon>
        <taxon>Metazoa</taxon>
        <taxon>Chordata</taxon>
        <taxon>Craniata</taxon>
        <taxon>Vertebrata</taxon>
        <taxon>Euteleostomi</taxon>
        <taxon>Actinopterygii</taxon>
        <taxon>Neopterygii</taxon>
        <taxon>Teleostei</taxon>
        <taxon>Albuliformes</taxon>
        <taxon>Albulidae</taxon>
        <taxon>Albula</taxon>
    </lineage>
</organism>
<dbReference type="Proteomes" id="UP000829720">
    <property type="component" value="Unassembled WGS sequence"/>
</dbReference>
<name>A0A8T3CJG5_9TELE</name>
<feature type="region of interest" description="Disordered" evidence="2">
    <location>
        <begin position="254"/>
        <end position="275"/>
    </location>
</feature>
<dbReference type="InterPro" id="IPR035979">
    <property type="entry name" value="RBD_domain_sf"/>
</dbReference>
<feature type="coiled-coil region" evidence="1">
    <location>
        <begin position="435"/>
        <end position="462"/>
    </location>
</feature>
<evidence type="ECO:0000313" key="3">
    <source>
        <dbReference type="EMBL" id="KAI1885259.1"/>
    </source>
</evidence>
<feature type="compositionally biased region" description="Polar residues" evidence="2">
    <location>
        <begin position="605"/>
        <end position="616"/>
    </location>
</feature>
<dbReference type="GO" id="GO:0003676">
    <property type="term" value="F:nucleic acid binding"/>
    <property type="evidence" value="ECO:0007669"/>
    <property type="project" value="InterPro"/>
</dbReference>
<dbReference type="Gene3D" id="3.30.70.330">
    <property type="match status" value="1"/>
</dbReference>
<proteinExistence type="predicted"/>
<evidence type="ECO:0000256" key="1">
    <source>
        <dbReference type="SAM" id="Coils"/>
    </source>
</evidence>
<protein>
    <recommendedName>
        <fullName evidence="5">RRM domain-containing protein</fullName>
    </recommendedName>
</protein>
<sequence length="915" mass="99611">MCKFCYASTKKPKEKLVLSEEEKELCLLPNNVKMNICTSQALGVPGQQRGAQSSPEQDPVLEESFQSACDTSLTTAAITYQQGPQRSPAHLLGHLCDEEVKRNSTVAMYKDPSAQASFSLDVELELHSRTPKASEMKGEETTDFPDLEKEVLPEYYSFNSTGEGMSFGKCGDISHLTGPEHNEYDLAAEGSFEQQGEAGICIGISYVEDCDSVASTPCCSEYTDWTEDNHLDDFGNEEDSRRNAKNEEYHSVMEEEPLENGGASWNSTRTPIQDSDLGVKGRELKLQLNTAPLTEMNKSSSLKNVHGNPCAGGLNQSSYRDSLAAAVVNRTGSSSASVCKKCVAKASQVTMSQTVDVSGDFRASYTSTRSTEARQSVESRSSNTEPLCPTQNAAVNTDHPPPHQCLLDQSTQTLAAPTAEKYVITDVYMSDLDYLTEEFIKLQHAQDELKDLKAKLACSDGEVQDGGCNMDHKCEFLQRAIRAELRLLALQYGMCQQHCWRRYYTSPEGDSGLLRTEALPSSVKSVLLELEDDYCEMRMKIVSGVPLDQLHPLSVNSQRLMSGTMYVPAQIIDSFADDELLGPEPSAQQPVDCGAEGESGGDPACSSSVALQSGQTDRAPAVKPKSGSTKHGRASTLLTLPPGPPIGHKHGGAKDPDSSEAWFDAEEEIGPTTTVKGERQEGTEGSDCRDSLKTTSKGKQDKMYVVQVADLPRDIVEEEVMSCFRKYQASEVSLTPLSNGLRMAKLTVTCPSQAEAAVREQNGHTIRGHVIKVTSFHRPPDASSELPGEKEKPKSGPFPRAGCMVDPPGSRAPKSSAPIVTAKPLRQRLEKLMNIQDSPTPSGTCVPQHYATMGSFDTLMARLSERHPEAGREKIVNALLELRAQHQGLLSGLPLKTIIEMTSELLTCPSTPKEV</sequence>
<accession>A0A8T3CJG5</accession>
<dbReference type="OrthoDB" id="9941526at2759"/>
<feature type="region of interest" description="Disordered" evidence="2">
    <location>
        <begin position="579"/>
        <end position="697"/>
    </location>
</feature>
<feature type="compositionally biased region" description="Polar residues" evidence="2">
    <location>
        <begin position="263"/>
        <end position="273"/>
    </location>
</feature>
<dbReference type="EMBL" id="JAERUA010000021">
    <property type="protein sequence ID" value="KAI1885259.1"/>
    <property type="molecule type" value="Genomic_DNA"/>
</dbReference>
<evidence type="ECO:0000256" key="2">
    <source>
        <dbReference type="SAM" id="MobiDB-lite"/>
    </source>
</evidence>